<reference evidence="2" key="1">
    <citation type="journal article" date="2013" name="Nat. Commun.">
        <title>Whole-genome sequencing of Oryza brachyantha reveals mechanisms underlying Oryza genome evolution.</title>
        <authorList>
            <person name="Chen J."/>
            <person name="Huang Q."/>
            <person name="Gao D."/>
            <person name="Wang J."/>
            <person name="Lang Y."/>
            <person name="Liu T."/>
            <person name="Li B."/>
            <person name="Bai Z."/>
            <person name="Luis Goicoechea J."/>
            <person name="Liang C."/>
            <person name="Chen C."/>
            <person name="Zhang W."/>
            <person name="Sun S."/>
            <person name="Liao Y."/>
            <person name="Zhang X."/>
            <person name="Yang L."/>
            <person name="Song C."/>
            <person name="Wang M."/>
            <person name="Shi J."/>
            <person name="Liu G."/>
            <person name="Liu J."/>
            <person name="Zhou H."/>
            <person name="Zhou W."/>
            <person name="Yu Q."/>
            <person name="An N."/>
            <person name="Chen Y."/>
            <person name="Cai Q."/>
            <person name="Wang B."/>
            <person name="Liu B."/>
            <person name="Min J."/>
            <person name="Huang Y."/>
            <person name="Wu H."/>
            <person name="Li Z."/>
            <person name="Zhang Y."/>
            <person name="Yin Y."/>
            <person name="Song W."/>
            <person name="Jiang J."/>
            <person name="Jackson S.A."/>
            <person name="Wing R.A."/>
            <person name="Wang J."/>
            <person name="Chen M."/>
        </authorList>
    </citation>
    <scope>NUCLEOTIDE SEQUENCE [LARGE SCALE GENOMIC DNA]</scope>
    <source>
        <strain evidence="2">cv. IRGC 101232</strain>
    </source>
</reference>
<evidence type="ECO:0000313" key="3">
    <source>
        <dbReference type="Proteomes" id="UP000006038"/>
    </source>
</evidence>
<dbReference type="Gramene" id="OB07G17210.1">
    <property type="protein sequence ID" value="OB07G17210.1"/>
    <property type="gene ID" value="OB07G17210"/>
</dbReference>
<reference evidence="2" key="2">
    <citation type="submission" date="2013-04" db="UniProtKB">
        <authorList>
            <consortium name="EnsemblPlants"/>
        </authorList>
    </citation>
    <scope>IDENTIFICATION</scope>
</reference>
<feature type="region of interest" description="Disordered" evidence="1">
    <location>
        <begin position="1"/>
        <end position="54"/>
    </location>
</feature>
<feature type="compositionally biased region" description="Basic and acidic residues" evidence="1">
    <location>
        <begin position="12"/>
        <end position="23"/>
    </location>
</feature>
<accession>J3MJY9</accession>
<dbReference type="HOGENOM" id="CLU_2708773_0_0_1"/>
<proteinExistence type="predicted"/>
<evidence type="ECO:0000256" key="1">
    <source>
        <dbReference type="SAM" id="MobiDB-lite"/>
    </source>
</evidence>
<evidence type="ECO:0000313" key="2">
    <source>
        <dbReference type="EnsemblPlants" id="OB07G17210.1"/>
    </source>
</evidence>
<sequence>MQRVQPYAESGGEVRRGKGKATEAESGWGGGCARARRRQAGGGRRVERGGRRGAWVGGGQTVVAGFGVAFAGT</sequence>
<organism evidence="2">
    <name type="scientific">Oryza brachyantha</name>
    <name type="common">malo sina</name>
    <dbReference type="NCBI Taxonomy" id="4533"/>
    <lineage>
        <taxon>Eukaryota</taxon>
        <taxon>Viridiplantae</taxon>
        <taxon>Streptophyta</taxon>
        <taxon>Embryophyta</taxon>
        <taxon>Tracheophyta</taxon>
        <taxon>Spermatophyta</taxon>
        <taxon>Magnoliopsida</taxon>
        <taxon>Liliopsida</taxon>
        <taxon>Poales</taxon>
        <taxon>Poaceae</taxon>
        <taxon>BOP clade</taxon>
        <taxon>Oryzoideae</taxon>
        <taxon>Oryzeae</taxon>
        <taxon>Oryzinae</taxon>
        <taxon>Oryza</taxon>
    </lineage>
</organism>
<dbReference type="Proteomes" id="UP000006038">
    <property type="component" value="Chromosome 7"/>
</dbReference>
<keyword evidence="3" id="KW-1185">Reference proteome</keyword>
<dbReference type="EnsemblPlants" id="OB07G17210.1">
    <property type="protein sequence ID" value="OB07G17210.1"/>
    <property type="gene ID" value="OB07G17210"/>
</dbReference>
<protein>
    <submittedName>
        <fullName evidence="2">Uncharacterized protein</fullName>
    </submittedName>
</protein>
<dbReference type="AlphaFoldDB" id="J3MJY9"/>
<name>J3MJY9_ORYBR</name>